<evidence type="ECO:0000259" key="5">
    <source>
        <dbReference type="Pfam" id="PF21058"/>
    </source>
</evidence>
<dbReference type="GeneID" id="108411884"/>
<evidence type="ECO:0000256" key="2">
    <source>
        <dbReference type="ARBA" id="ARBA00023180"/>
    </source>
</evidence>
<feature type="chain" id="PRO_5017242776" description="Stereocilin LRR domain-containing protein" evidence="4">
    <location>
        <begin position="22"/>
        <end position="2255"/>
    </location>
</feature>
<dbReference type="GO" id="GO:0007160">
    <property type="term" value="P:cell-matrix adhesion"/>
    <property type="evidence" value="ECO:0007669"/>
    <property type="project" value="TreeGrafter"/>
</dbReference>
<feature type="domain" description="Stereocilin LRR" evidence="5">
    <location>
        <begin position="1174"/>
        <end position="1568"/>
    </location>
</feature>
<organism evidence="6 7">
    <name type="scientific">Pygocentrus nattereri</name>
    <name type="common">Red-bellied piranha</name>
    <dbReference type="NCBI Taxonomy" id="42514"/>
    <lineage>
        <taxon>Eukaryota</taxon>
        <taxon>Metazoa</taxon>
        <taxon>Chordata</taxon>
        <taxon>Craniata</taxon>
        <taxon>Vertebrata</taxon>
        <taxon>Euteleostomi</taxon>
        <taxon>Actinopterygii</taxon>
        <taxon>Neopterygii</taxon>
        <taxon>Teleostei</taxon>
        <taxon>Ostariophysi</taxon>
        <taxon>Characiformes</taxon>
        <taxon>Characoidei</taxon>
        <taxon>Pygocentrus</taxon>
    </lineage>
</organism>
<evidence type="ECO:0000256" key="3">
    <source>
        <dbReference type="SAM" id="MobiDB-lite"/>
    </source>
</evidence>
<keyword evidence="1 4" id="KW-0732">Signal</keyword>
<evidence type="ECO:0000313" key="6">
    <source>
        <dbReference type="Ensembl" id="ENSPNAP00000027714.1"/>
    </source>
</evidence>
<reference evidence="6" key="3">
    <citation type="submission" date="2025-09" db="UniProtKB">
        <authorList>
            <consortium name="Ensembl"/>
        </authorList>
    </citation>
    <scope>IDENTIFICATION</scope>
</reference>
<feature type="signal peptide" evidence="4">
    <location>
        <begin position="1"/>
        <end position="21"/>
    </location>
</feature>
<proteinExistence type="predicted"/>
<accession>A0A3B4DXJ2</accession>
<name>A0A3B4DXJ2_PYGNA</name>
<evidence type="ECO:0000256" key="4">
    <source>
        <dbReference type="SAM" id="SignalP"/>
    </source>
</evidence>
<dbReference type="STRING" id="42514.ENSPNAP00000027714"/>
<feature type="region of interest" description="Disordered" evidence="3">
    <location>
        <begin position="20"/>
        <end position="45"/>
    </location>
</feature>
<dbReference type="InterPro" id="IPR048992">
    <property type="entry name" value="Stereocilin_LRR"/>
</dbReference>
<dbReference type="OrthoDB" id="8195838at2759"/>
<evidence type="ECO:0000313" key="7">
    <source>
        <dbReference type="Proteomes" id="UP001501920"/>
    </source>
</evidence>
<keyword evidence="2" id="KW-0325">Glycoprotein</keyword>
<evidence type="ECO:0000256" key="1">
    <source>
        <dbReference type="ARBA" id="ARBA00022729"/>
    </source>
</evidence>
<dbReference type="Proteomes" id="UP001501920">
    <property type="component" value="Chromosome 25"/>
</dbReference>
<feature type="compositionally biased region" description="Polar residues" evidence="3">
    <location>
        <begin position="29"/>
        <end position="45"/>
    </location>
</feature>
<dbReference type="RefSeq" id="XP_017539153.2">
    <property type="nucleotide sequence ID" value="XM_017683664.2"/>
</dbReference>
<feature type="region of interest" description="Disordered" evidence="3">
    <location>
        <begin position="65"/>
        <end position="103"/>
    </location>
</feature>
<dbReference type="OMA" id="LCSDNER"/>
<feature type="compositionally biased region" description="Polar residues" evidence="3">
    <location>
        <begin position="81"/>
        <end position="103"/>
    </location>
</feature>
<dbReference type="Pfam" id="PF21058">
    <property type="entry name" value="Stereocilin"/>
    <property type="match status" value="1"/>
</dbReference>
<sequence>MQRRGYLFIFTACTVLGHASSEPRVPNRSARSAPTTITRRNGATSSTREFEESIDILIEKIQSLKNAEPREQEEMSVKTGLHSNLHPSQSKQTSRTGPSSRAATNVNLNNYLNTLSSLYSIYEPVLVESFLQNLPQTLVCVLADRRQCGWQADLTTTLSTRLSGPVLSLLSSLKSQTCPSTSSSSPRTIDSTLAQLSAFQELVTAALSSNLPIYLSDNFLLAWNSFIDLTLPPVVSFISEFMVNFLQMFVEFLTVGLQIGVDIPSLDQTQQCQQGDLKQLLMWGMNHNLTWSFGESILNMFLALDATPCGYTDTECQNTPTLQLGRSSTSQMDNPTTRLSCDQQDVSQLNDTFCADILANASQVPDALYSVCKALSTLSHSELILMWKNTCQMVQLVLTPLLEPCPPLPSESSQRVARSTLSLSQLFCNYENWTTVEAIDPGLVTMCSDNDPDAFLQGVCNNVAVMQTLIVNPSNAWVWEYCANASDRYMIRQYCVYETWTPQTLDPSIVALCWSNDQVRMETLLCQSLDFFMVVFSNPENGWLTPNCAELPTSQPVNIAMLVAESCRYSEWRNIKTVTIDQISLCMQNDEIQFVSEVCANSTLLAALVINEGNSWVRDYCFISLSNPPTSPPAVSGITVSPTTPLISSLSVSSTAAPNTTPPTFPSSLSNYTLFPTTTPTVLPGTSTIPLSSTTVSSSSLPTVLPTISTITLSPTTPLTFSLTASTISISPTKVFTVMSMASSLTQASPTNSILSLSNTSPSTSLPTVSSGTPSLSTQPTVPSTSSNITLSSFFYTSSMTVSAKTSTTVSNLTLASVNSQTVLPTISSTAFSTILPTISSSTPPSKTLPTVLPAVPSVSNLCKYASWGVLPLDPSVVGLCWQLDTAAFYLNVCCNTSLFEHLTLDAKNQWLKSVCSDNDMTGLLPHVCLYSDWSQPTIVDMTDLALCADLDTVNFTKKVCNNTTVLQNLLANLDNTWLLEQCSNLTGSSSGGSGGSKGSLMGFIPSVECQYASWAVRLPDAALLALCWDYDQANFISSICNNPTMLSHIIQEPSSLWVRTLCTTYSNSTKITTQSNNTNSGTYNYTNGAHPCLVKELIDRLNWSCSIDVSAACQAEISQFQGLQVFIHCGVEVLLPRLQKTLNPQVASIVRQATSVWVVLLLVLEENEMTTLRVTDYIRQNVVDSVSAFLERETKFDNKQVLLQCFGKVLTSLMQTGRDVYSNGSFLIKEYFRIPLANLRAVFSSLDVSTIRQILQYLSRDLTNLQLTDEYLHTMVNVLIQVHLRRDETLFIDLSPLLSLATPEDISSLPSMQNNVNVLNVINSIINSLSLEQRQAFGWWFSQSVGKANMTAGGLSFIRDHGNLIAYLPFQSFQYLTPAQLLDGLDVLLRNDLGPLKQQFIAQRIIGGYKNLTADQFRRLATLTCWANQNDLLAYMGSDVSPVIQENIRTCVTQGISVPSSVISSLFLNMSDVQSPASLSPQKISQLAQFLPLMGVDVLQQLSQTQLMPVLSVLTSVPFTPLQAAVIIDKVSPSLRLSESGSGVSKLKFLASGLSMETLRGLSSDALLTALSNFSQYPPQLTPPQASAISTKLWGVSTVVTWLKEVDPLLSSTPLLSVIPRAHLLLTNSSGPYTCSWNTQQAKTLFNEAMTSIQSLSTLQFTSLGTVAQGVSCKVLSKLIQNNPSVSSMSDVLGVLRKQPVPLHPSLKKCLIEELYKLAFFSDLLGAMGAQIALSIPMSTIKKFSVLMTDILRSMIVQDPQHFLLMPTTKQTILVDKIVQRLGMHTGKYTEEEFRSLGIMATFIVDEVFMQLDRSFFVDSVEFLRGFCYDSSKRDIVASMLQEPSTFGPVQNWTTVTLNQVDRFLFYLSKEAIQLIPPDLMSQEQIERLFVSQQQWESGDVGSLCVQERSVLFTKQQFVLQYFFGFLKPGRTVSPVPTCESLHQTQPSAWPITSLTEMPSSSFRRCLELIGQDPLFSSFQLSVLLRKTKEVYGAVSSFNPYVTAELGYIATQLTADELASLKLSDIRALSPLGAVNSWTKKQMNVLFSAVLNSTKQTPSQLDSSSFVALGYIICGIDAAVVRSLNPVEFSKAVLWLGRLNVSCSEDQLQAMITLLSHSLAFGPISSWGPEVFIEIGAFAAGIPDMAMSALVKEQIEGITPLAISLIPAKKFVVIFNQAQISMFSYDQAAAVTVAQRSVLSSVQETALSMVLNPLEDKPVDFRGRSFGVATSICPICHLCSLLVLLLTFLFSDSL</sequence>
<dbReference type="PANTHER" id="PTHR23412">
    <property type="entry name" value="STEREOCILIN RELATED"/>
    <property type="match status" value="1"/>
</dbReference>
<feature type="compositionally biased region" description="Low complexity" evidence="3">
    <location>
        <begin position="759"/>
        <end position="778"/>
    </location>
</feature>
<dbReference type="Ensembl" id="ENSPNAT00000001851.2">
    <property type="protein sequence ID" value="ENSPNAP00000027714.1"/>
    <property type="gene ID" value="ENSPNAG00000013247.2"/>
</dbReference>
<dbReference type="CTD" id="101886410"/>
<dbReference type="PANTHER" id="PTHR23412:SF19">
    <property type="entry name" value="STEREOCILIN 1"/>
    <property type="match status" value="1"/>
</dbReference>
<reference evidence="6 7" key="1">
    <citation type="submission" date="2020-10" db="EMBL/GenBank/DDBJ databases">
        <title>Pygocentrus nattereri (red-bellied piranha) genome, fPygNat1, primary haplotype.</title>
        <authorList>
            <person name="Myers G."/>
            <person name="Meyer A."/>
            <person name="Karagic N."/>
            <person name="Pippel M."/>
            <person name="Winkler S."/>
            <person name="Tracey A."/>
            <person name="Wood J."/>
            <person name="Formenti G."/>
            <person name="Howe K."/>
            <person name="Fedrigo O."/>
            <person name="Jarvis E.D."/>
        </authorList>
    </citation>
    <scope>NUCLEOTIDE SEQUENCE [LARGE SCALE GENOMIC DNA]</scope>
</reference>
<keyword evidence="7" id="KW-1185">Reference proteome</keyword>
<reference evidence="6" key="2">
    <citation type="submission" date="2025-08" db="UniProtKB">
        <authorList>
            <consortium name="Ensembl"/>
        </authorList>
    </citation>
    <scope>IDENTIFICATION</scope>
</reference>
<dbReference type="InterPro" id="IPR026664">
    <property type="entry name" value="Stereocilin-rel"/>
</dbReference>
<feature type="compositionally biased region" description="Basic and acidic residues" evidence="3">
    <location>
        <begin position="67"/>
        <end position="76"/>
    </location>
</feature>
<dbReference type="GO" id="GO:0009986">
    <property type="term" value="C:cell surface"/>
    <property type="evidence" value="ECO:0007669"/>
    <property type="project" value="TreeGrafter"/>
</dbReference>
<dbReference type="GeneTree" id="ENSGT00950000182957"/>
<protein>
    <recommendedName>
        <fullName evidence="5">Stereocilin LRR domain-containing protein</fullName>
    </recommendedName>
</protein>
<feature type="region of interest" description="Disordered" evidence="3">
    <location>
        <begin position="759"/>
        <end position="782"/>
    </location>
</feature>